<dbReference type="PANTHER" id="PTHR43820">
    <property type="entry name" value="HIGH-AFFINITY BRANCHED-CHAIN AMINO ACID TRANSPORT ATP-BINDING PROTEIN LIVF"/>
    <property type="match status" value="1"/>
</dbReference>
<feature type="domain" description="ABC transporter" evidence="6">
    <location>
        <begin position="48"/>
        <end position="279"/>
    </location>
</feature>
<keyword evidence="3" id="KW-0547">Nucleotide-binding</keyword>
<protein>
    <submittedName>
        <fullName evidence="7">Unannotated protein</fullName>
    </submittedName>
</protein>
<dbReference type="CDD" id="cd03224">
    <property type="entry name" value="ABC_TM1139_LivF_branched"/>
    <property type="match status" value="1"/>
</dbReference>
<sequence length="283" mass="29997">MFAISSRVFVLDFGQLIDSGTPAEMRASKAVQAAYLGTVEDQMSNAKIEVTNLTLKYGDALAVDNVSFSVAKGECLTILGANGAGKSSIGKSLAGLLPAASGTFSLDGDDVTNLEPFLLAQRGLAYLPEGRAIFPTLSVEENLMLAARKLAKDPKAAVERGYELFTRLGDRRKQQARTLSGGEQQMLAVAKALITQPDVLVVDELSLGLAPLVINDIYTALAQARVENNVTIVLIEQYIDRALSFADRALLMVHGHEVWNGPADSNADGIVRGFLSGTAEGAA</sequence>
<dbReference type="EMBL" id="CAFBPZ010000033">
    <property type="protein sequence ID" value="CAB5037563.1"/>
    <property type="molecule type" value="Genomic_DNA"/>
</dbReference>
<keyword evidence="4" id="KW-0067">ATP-binding</keyword>
<dbReference type="AlphaFoldDB" id="A0A6J7S8M5"/>
<keyword evidence="5" id="KW-0029">Amino-acid transport</keyword>
<dbReference type="GO" id="GO:0015658">
    <property type="term" value="F:branched-chain amino acid transmembrane transporter activity"/>
    <property type="evidence" value="ECO:0007669"/>
    <property type="project" value="TreeGrafter"/>
</dbReference>
<evidence type="ECO:0000256" key="2">
    <source>
        <dbReference type="ARBA" id="ARBA00022448"/>
    </source>
</evidence>
<gene>
    <name evidence="7" type="ORF">UFOPK4237_00663</name>
</gene>
<dbReference type="SMART" id="SM00382">
    <property type="entry name" value="AAA"/>
    <property type="match status" value="1"/>
</dbReference>
<dbReference type="InterPro" id="IPR027417">
    <property type="entry name" value="P-loop_NTPase"/>
</dbReference>
<dbReference type="GO" id="GO:0005524">
    <property type="term" value="F:ATP binding"/>
    <property type="evidence" value="ECO:0007669"/>
    <property type="project" value="UniProtKB-KW"/>
</dbReference>
<dbReference type="Gene3D" id="3.40.50.300">
    <property type="entry name" value="P-loop containing nucleotide triphosphate hydrolases"/>
    <property type="match status" value="1"/>
</dbReference>
<dbReference type="PROSITE" id="PS00211">
    <property type="entry name" value="ABC_TRANSPORTER_1"/>
    <property type="match status" value="1"/>
</dbReference>
<accession>A0A6J7S8M5</accession>
<evidence type="ECO:0000256" key="3">
    <source>
        <dbReference type="ARBA" id="ARBA00022741"/>
    </source>
</evidence>
<dbReference type="InterPro" id="IPR003593">
    <property type="entry name" value="AAA+_ATPase"/>
</dbReference>
<evidence type="ECO:0000256" key="5">
    <source>
        <dbReference type="ARBA" id="ARBA00022970"/>
    </source>
</evidence>
<dbReference type="InterPro" id="IPR017871">
    <property type="entry name" value="ABC_transporter-like_CS"/>
</dbReference>
<reference evidence="7" key="1">
    <citation type="submission" date="2020-05" db="EMBL/GenBank/DDBJ databases">
        <authorList>
            <person name="Chiriac C."/>
            <person name="Salcher M."/>
            <person name="Ghai R."/>
            <person name="Kavagutti S V."/>
        </authorList>
    </citation>
    <scope>NUCLEOTIDE SEQUENCE</scope>
</reference>
<evidence type="ECO:0000256" key="1">
    <source>
        <dbReference type="ARBA" id="ARBA00005417"/>
    </source>
</evidence>
<evidence type="ECO:0000259" key="6">
    <source>
        <dbReference type="PROSITE" id="PS50893"/>
    </source>
</evidence>
<keyword evidence="2" id="KW-0813">Transport</keyword>
<dbReference type="Pfam" id="PF12399">
    <property type="entry name" value="BCA_ABC_TP_C"/>
    <property type="match status" value="1"/>
</dbReference>
<evidence type="ECO:0000313" key="7">
    <source>
        <dbReference type="EMBL" id="CAB5037563.1"/>
    </source>
</evidence>
<dbReference type="PANTHER" id="PTHR43820:SF4">
    <property type="entry name" value="HIGH-AFFINITY BRANCHED-CHAIN AMINO ACID TRANSPORT ATP-BINDING PROTEIN LIVF"/>
    <property type="match status" value="1"/>
</dbReference>
<name>A0A6J7S8M5_9ZZZZ</name>
<dbReference type="Pfam" id="PF00005">
    <property type="entry name" value="ABC_tran"/>
    <property type="match status" value="1"/>
</dbReference>
<dbReference type="InterPro" id="IPR032823">
    <property type="entry name" value="BCA_ABC_TP_C"/>
</dbReference>
<dbReference type="InterPro" id="IPR003439">
    <property type="entry name" value="ABC_transporter-like_ATP-bd"/>
</dbReference>
<dbReference type="PROSITE" id="PS50893">
    <property type="entry name" value="ABC_TRANSPORTER_2"/>
    <property type="match status" value="1"/>
</dbReference>
<comment type="similarity">
    <text evidence="1">Belongs to the ABC transporter superfamily.</text>
</comment>
<evidence type="ECO:0000256" key="4">
    <source>
        <dbReference type="ARBA" id="ARBA00022840"/>
    </source>
</evidence>
<dbReference type="SUPFAM" id="SSF52540">
    <property type="entry name" value="P-loop containing nucleoside triphosphate hydrolases"/>
    <property type="match status" value="1"/>
</dbReference>
<dbReference type="GO" id="GO:0016887">
    <property type="term" value="F:ATP hydrolysis activity"/>
    <property type="evidence" value="ECO:0007669"/>
    <property type="project" value="InterPro"/>
</dbReference>
<organism evidence="7">
    <name type="scientific">freshwater metagenome</name>
    <dbReference type="NCBI Taxonomy" id="449393"/>
    <lineage>
        <taxon>unclassified sequences</taxon>
        <taxon>metagenomes</taxon>
        <taxon>ecological metagenomes</taxon>
    </lineage>
</organism>
<dbReference type="InterPro" id="IPR052156">
    <property type="entry name" value="BCAA_Transport_ATP-bd_LivF"/>
</dbReference>
<dbReference type="GO" id="GO:0015807">
    <property type="term" value="P:L-amino acid transport"/>
    <property type="evidence" value="ECO:0007669"/>
    <property type="project" value="TreeGrafter"/>
</dbReference>
<proteinExistence type="inferred from homology"/>